<feature type="chain" id="PRO_5040171870" description="Lytic polysaccharide monooxygenase" evidence="2">
    <location>
        <begin position="18"/>
        <end position="329"/>
    </location>
</feature>
<evidence type="ECO:0000256" key="2">
    <source>
        <dbReference type="SAM" id="SignalP"/>
    </source>
</evidence>
<evidence type="ECO:0000313" key="4">
    <source>
        <dbReference type="Proteomes" id="UP000800093"/>
    </source>
</evidence>
<protein>
    <recommendedName>
        <fullName evidence="5">Lytic polysaccharide monooxygenase</fullName>
    </recommendedName>
</protein>
<dbReference type="GO" id="GO:0005272">
    <property type="term" value="F:sodium channel activity"/>
    <property type="evidence" value="ECO:0007669"/>
    <property type="project" value="InterPro"/>
</dbReference>
<dbReference type="PANTHER" id="PTHR36182:SF1">
    <property type="entry name" value="PROTEIN, PUTATIVE (AFU_ORTHOLOGUE AFUA_6G10930)-RELATED"/>
    <property type="match status" value="1"/>
</dbReference>
<reference evidence="4" key="1">
    <citation type="journal article" date="2020" name="Stud. Mycol.">
        <title>101 Dothideomycetes genomes: A test case for predicting lifestyles and emergence of pathogens.</title>
        <authorList>
            <person name="Haridas S."/>
            <person name="Albert R."/>
            <person name="Binder M."/>
            <person name="Bloem J."/>
            <person name="LaButti K."/>
            <person name="Salamov A."/>
            <person name="Andreopoulos B."/>
            <person name="Baker S."/>
            <person name="Barry K."/>
            <person name="Bills G."/>
            <person name="Bluhm B."/>
            <person name="Cannon C."/>
            <person name="Castanera R."/>
            <person name="Culley D."/>
            <person name="Daum C."/>
            <person name="Ezra D."/>
            <person name="Gonzalez J."/>
            <person name="Henrissat B."/>
            <person name="Kuo A."/>
            <person name="Liang C."/>
            <person name="Lipzen A."/>
            <person name="Lutzoni F."/>
            <person name="Magnuson J."/>
            <person name="Mondo S."/>
            <person name="Nolan M."/>
            <person name="Ohm R."/>
            <person name="Pangilinan J."/>
            <person name="Park H.-J."/>
            <person name="Ramirez L."/>
            <person name="Alfaro M."/>
            <person name="Sun H."/>
            <person name="Tritt A."/>
            <person name="Yoshinaga Y."/>
            <person name="Zwiers L.-H."/>
            <person name="Turgeon B."/>
            <person name="Goodwin S."/>
            <person name="Spatafora J."/>
            <person name="Crous P."/>
            <person name="Grigoriev I."/>
        </authorList>
    </citation>
    <scope>NUCLEOTIDE SEQUENCE [LARGE SCALE GENOMIC DNA]</scope>
    <source>
        <strain evidence="4">CBS 304.66</strain>
    </source>
</reference>
<dbReference type="OrthoDB" id="2342176at2759"/>
<dbReference type="PROSITE" id="PS01206">
    <property type="entry name" value="ASC"/>
    <property type="match status" value="1"/>
</dbReference>
<feature type="signal peptide" evidence="2">
    <location>
        <begin position="1"/>
        <end position="17"/>
    </location>
</feature>
<evidence type="ECO:0000313" key="3">
    <source>
        <dbReference type="EMBL" id="KAF2259922.1"/>
    </source>
</evidence>
<organism evidence="3 4">
    <name type="scientific">Lojkania enalia</name>
    <dbReference type="NCBI Taxonomy" id="147567"/>
    <lineage>
        <taxon>Eukaryota</taxon>
        <taxon>Fungi</taxon>
        <taxon>Dikarya</taxon>
        <taxon>Ascomycota</taxon>
        <taxon>Pezizomycotina</taxon>
        <taxon>Dothideomycetes</taxon>
        <taxon>Pleosporomycetidae</taxon>
        <taxon>Pleosporales</taxon>
        <taxon>Pleosporales incertae sedis</taxon>
        <taxon>Lojkania</taxon>
    </lineage>
</organism>
<feature type="region of interest" description="Disordered" evidence="1">
    <location>
        <begin position="182"/>
        <end position="203"/>
    </location>
</feature>
<evidence type="ECO:0000256" key="1">
    <source>
        <dbReference type="SAM" id="MobiDB-lite"/>
    </source>
</evidence>
<sequence>MHSNILALLGLAAIASGHMHLHYPPTLKGDNNPFTQGEADMYLNYPFGCCDQPVEKSQICKGHLDLLDTDEGQPVVTWAPGQNANFSLSGQSIEKTQENVEGGTHWGGSCQCAISVDKGQTFRVVKTWQGACPHREGGIDPENQVFDFQIPSDIPTGNAVFAWGWVNREQEFNMNCASVVIEGDGNETPEPSSQPSTPTKTGYNYQPQPTGNKQYTLEGCTCECPSQTLSEACICSCPSAFKNKRMIERRALSIHKRSLQLAAKMNVPPVRRVEEVAWEDRELMATDIGNFPGARCMPPKHPIELQFTNVSGDVDEGDGEMELAPAICS</sequence>
<dbReference type="Gene3D" id="2.70.50.70">
    <property type="match status" value="1"/>
</dbReference>
<comment type="caution">
    <text evidence="3">The sequence shown here is derived from an EMBL/GenBank/DDBJ whole genome shotgun (WGS) entry which is preliminary data.</text>
</comment>
<dbReference type="EMBL" id="ML986695">
    <property type="protein sequence ID" value="KAF2259922.1"/>
    <property type="molecule type" value="Genomic_DNA"/>
</dbReference>
<evidence type="ECO:0008006" key="5">
    <source>
        <dbReference type="Google" id="ProtNLM"/>
    </source>
</evidence>
<accession>A0A9P4K245</accession>
<dbReference type="InterPro" id="IPR020903">
    <property type="entry name" value="ENaC_CS"/>
</dbReference>
<gene>
    <name evidence="3" type="ORF">CC78DRAFT_474207</name>
</gene>
<keyword evidence="4" id="KW-1185">Reference proteome</keyword>
<name>A0A9P4K245_9PLEO</name>
<feature type="compositionally biased region" description="Low complexity" evidence="1">
    <location>
        <begin position="188"/>
        <end position="201"/>
    </location>
</feature>
<keyword evidence="2" id="KW-0732">Signal</keyword>
<proteinExistence type="predicted"/>
<dbReference type="GO" id="GO:0016020">
    <property type="term" value="C:membrane"/>
    <property type="evidence" value="ECO:0007669"/>
    <property type="project" value="InterPro"/>
</dbReference>
<dbReference type="AlphaFoldDB" id="A0A9P4K245"/>
<dbReference type="PANTHER" id="PTHR36182">
    <property type="entry name" value="PROTEIN, PUTATIVE (AFU_ORTHOLOGUE AFUA_6G10930)-RELATED"/>
    <property type="match status" value="1"/>
</dbReference>
<dbReference type="Proteomes" id="UP000800093">
    <property type="component" value="Unassembled WGS sequence"/>
</dbReference>